<comment type="caution">
    <text evidence="1">The sequence shown here is derived from an EMBL/GenBank/DDBJ whole genome shotgun (WGS) entry which is preliminary data.</text>
</comment>
<dbReference type="RefSeq" id="WP_209977939.1">
    <property type="nucleotide sequence ID" value="NZ_JAGGLB010000041.1"/>
</dbReference>
<evidence type="ECO:0008006" key="3">
    <source>
        <dbReference type="Google" id="ProtNLM"/>
    </source>
</evidence>
<dbReference type="Proteomes" id="UP001519287">
    <property type="component" value="Unassembled WGS sequence"/>
</dbReference>
<protein>
    <recommendedName>
        <fullName evidence="3">Non-ribosomal peptide synthetase module</fullName>
    </recommendedName>
</protein>
<gene>
    <name evidence="1" type="ORF">J2Z66_007589</name>
</gene>
<accession>A0ABS4J7W9</accession>
<name>A0ABS4J7W9_9BACL</name>
<evidence type="ECO:0000313" key="1">
    <source>
        <dbReference type="EMBL" id="MBP1995947.1"/>
    </source>
</evidence>
<reference evidence="1 2" key="1">
    <citation type="submission" date="2021-03" db="EMBL/GenBank/DDBJ databases">
        <title>Genomic Encyclopedia of Type Strains, Phase IV (KMG-IV): sequencing the most valuable type-strain genomes for metagenomic binning, comparative biology and taxonomic classification.</title>
        <authorList>
            <person name="Goeker M."/>
        </authorList>
    </citation>
    <scope>NUCLEOTIDE SEQUENCE [LARGE SCALE GENOMIC DNA]</scope>
    <source>
        <strain evidence="1 2">DSM 26048</strain>
    </source>
</reference>
<dbReference type="EMBL" id="JAGGLB010000041">
    <property type="protein sequence ID" value="MBP1995947.1"/>
    <property type="molecule type" value="Genomic_DNA"/>
</dbReference>
<sequence length="194" mass="22719">MAHRLATEYVKTCLQLTEAEMFRFIQMFVDQQVTLQIKVLENGNQEVVFQDEGQEIVLSFEQKSGKYECKGSCRLSNTRLANLMRKAVSEFKGSAIVNRIYTTYTMVYYYEHGAVVKIVEAKGQNENIIYEYKDTLGQMEQMFKRKEVEREIEGIHHHINRLLDLRNLLKDQGILKQIDERLGQLTQRLFALEA</sequence>
<organism evidence="1 2">
    <name type="scientific">Paenibacillus eucommiae</name>
    <dbReference type="NCBI Taxonomy" id="1355755"/>
    <lineage>
        <taxon>Bacteria</taxon>
        <taxon>Bacillati</taxon>
        <taxon>Bacillota</taxon>
        <taxon>Bacilli</taxon>
        <taxon>Bacillales</taxon>
        <taxon>Paenibacillaceae</taxon>
        <taxon>Paenibacillus</taxon>
    </lineage>
</organism>
<proteinExistence type="predicted"/>
<keyword evidence="2" id="KW-1185">Reference proteome</keyword>
<evidence type="ECO:0000313" key="2">
    <source>
        <dbReference type="Proteomes" id="UP001519287"/>
    </source>
</evidence>